<sequence>MITLLTAGPPAFTAEGVEPLDVYDIDALEPACRLLLIGMHADQVFLESRREVLDAFLARGGTLVIGGHLLRQVFTGAPRWRRAESTAQADLVVLGVHAHPVWEGVDPRDLSSRRGVSGFYGRGGYPDLPEGATIINRIQYMPVDVELRTGGGRVLLHGGNDLWTYRSEGNTAERLLPQLLRWGTEGWT</sequence>
<protein>
    <recommendedName>
        <fullName evidence="3">ThuA-like domain-containing protein</fullName>
    </recommendedName>
</protein>
<evidence type="ECO:0000313" key="1">
    <source>
        <dbReference type="EMBL" id="MBE3000420.1"/>
    </source>
</evidence>
<dbReference type="RefSeq" id="WP_193123020.1">
    <property type="nucleotide sequence ID" value="NZ_JADBGI010000014.1"/>
</dbReference>
<keyword evidence="2" id="KW-1185">Reference proteome</keyword>
<gene>
    <name evidence="1" type="ORF">IDM40_17180</name>
</gene>
<evidence type="ECO:0008006" key="3">
    <source>
        <dbReference type="Google" id="ProtNLM"/>
    </source>
</evidence>
<name>A0ABR9P9A2_9ACTN</name>
<accession>A0ABR9P9A2</accession>
<reference evidence="1 2" key="1">
    <citation type="submission" date="2020-09" db="EMBL/GenBank/DDBJ databases">
        <title>Diversity and distribution of actinomycetes associated with coral in the coast of Hainan.</title>
        <authorList>
            <person name="Li F."/>
        </authorList>
    </citation>
    <scope>NUCLEOTIDE SEQUENCE [LARGE SCALE GENOMIC DNA]</scope>
    <source>
        <strain evidence="1 2">HNM0947</strain>
    </source>
</reference>
<dbReference type="InterPro" id="IPR029062">
    <property type="entry name" value="Class_I_gatase-like"/>
</dbReference>
<evidence type="ECO:0000313" key="2">
    <source>
        <dbReference type="Proteomes" id="UP000806528"/>
    </source>
</evidence>
<proteinExistence type="predicted"/>
<dbReference type="EMBL" id="JADBGI010000014">
    <property type="protein sequence ID" value="MBE3000420.1"/>
    <property type="molecule type" value="Genomic_DNA"/>
</dbReference>
<organism evidence="1 2">
    <name type="scientific">Nocardiopsis coralli</name>
    <dbReference type="NCBI Taxonomy" id="2772213"/>
    <lineage>
        <taxon>Bacteria</taxon>
        <taxon>Bacillati</taxon>
        <taxon>Actinomycetota</taxon>
        <taxon>Actinomycetes</taxon>
        <taxon>Streptosporangiales</taxon>
        <taxon>Nocardiopsidaceae</taxon>
        <taxon>Nocardiopsis</taxon>
    </lineage>
</organism>
<dbReference type="Proteomes" id="UP000806528">
    <property type="component" value="Unassembled WGS sequence"/>
</dbReference>
<comment type="caution">
    <text evidence="1">The sequence shown here is derived from an EMBL/GenBank/DDBJ whole genome shotgun (WGS) entry which is preliminary data.</text>
</comment>
<dbReference type="SUPFAM" id="SSF52317">
    <property type="entry name" value="Class I glutamine amidotransferase-like"/>
    <property type="match status" value="1"/>
</dbReference>